<comment type="caution">
    <text evidence="2">The sequence shown here is derived from an EMBL/GenBank/DDBJ whole genome shotgun (WGS) entry which is preliminary data.</text>
</comment>
<keyword evidence="1" id="KW-1133">Transmembrane helix</keyword>
<feature type="transmembrane region" description="Helical" evidence="1">
    <location>
        <begin position="95"/>
        <end position="116"/>
    </location>
</feature>
<dbReference type="EMBL" id="VOPL01000004">
    <property type="protein sequence ID" value="TXB68582.1"/>
    <property type="molecule type" value="Genomic_DNA"/>
</dbReference>
<feature type="transmembrane region" description="Helical" evidence="1">
    <location>
        <begin position="71"/>
        <end position="89"/>
    </location>
</feature>
<evidence type="ECO:0000313" key="3">
    <source>
        <dbReference type="Proteomes" id="UP000321562"/>
    </source>
</evidence>
<evidence type="ECO:0000313" key="2">
    <source>
        <dbReference type="EMBL" id="TXB68582.1"/>
    </source>
</evidence>
<reference evidence="2 3" key="1">
    <citation type="submission" date="2019-08" db="EMBL/GenBank/DDBJ databases">
        <authorList>
            <person name="Ye J."/>
        </authorList>
    </citation>
    <scope>NUCLEOTIDE SEQUENCE [LARGE SCALE GENOMIC DNA]</scope>
    <source>
        <strain evidence="2 3">TK008</strain>
    </source>
</reference>
<keyword evidence="3" id="KW-1185">Reference proteome</keyword>
<accession>A0A5C6S284</accession>
<protein>
    <recommendedName>
        <fullName evidence="4">HXXEE domain-containing protein</fullName>
    </recommendedName>
</protein>
<gene>
    <name evidence="2" type="ORF">FQV27_11380</name>
</gene>
<organism evidence="2 3">
    <name type="scientific">Paracoccus aurantiacus</name>
    <dbReference type="NCBI Taxonomy" id="2599412"/>
    <lineage>
        <taxon>Bacteria</taxon>
        <taxon>Pseudomonadati</taxon>
        <taxon>Pseudomonadota</taxon>
        <taxon>Alphaproteobacteria</taxon>
        <taxon>Rhodobacterales</taxon>
        <taxon>Paracoccaceae</taxon>
        <taxon>Paracoccus</taxon>
    </lineage>
</organism>
<dbReference type="RefSeq" id="WP_147098520.1">
    <property type="nucleotide sequence ID" value="NZ_JBHUFH010000012.1"/>
</dbReference>
<keyword evidence="1" id="KW-0472">Membrane</keyword>
<dbReference type="Proteomes" id="UP000321562">
    <property type="component" value="Unassembled WGS sequence"/>
</dbReference>
<feature type="transmembrane region" description="Helical" evidence="1">
    <location>
        <begin position="48"/>
        <end position="66"/>
    </location>
</feature>
<dbReference type="AlphaFoldDB" id="A0A5C6S284"/>
<proteinExistence type="predicted"/>
<evidence type="ECO:0000256" key="1">
    <source>
        <dbReference type="SAM" id="Phobius"/>
    </source>
</evidence>
<feature type="transmembrane region" description="Helical" evidence="1">
    <location>
        <begin position="123"/>
        <end position="146"/>
    </location>
</feature>
<evidence type="ECO:0008006" key="4">
    <source>
        <dbReference type="Google" id="ProtNLM"/>
    </source>
</evidence>
<keyword evidence="1" id="KW-0812">Transmembrane</keyword>
<sequence>MTLWLAAIALIAAFLIQNLAELRGGGPPVPPFLASRGTAATARLRRRAVAIVSFLVPLLLLAGLLFDWNWLVLMLAGALAANAILQAAISLWKRQLVPGTIPGIALMLPASIWLIAELGTEPYLLLWLSAGVAVTAPLLLLVWLIAARDG</sequence>
<name>A0A5C6S284_9RHOB</name>